<dbReference type="InterPro" id="IPR002508">
    <property type="entry name" value="MurNAc-LAA_cat"/>
</dbReference>
<dbReference type="SMART" id="SM00646">
    <property type="entry name" value="Ami_3"/>
    <property type="match status" value="1"/>
</dbReference>
<evidence type="ECO:0000259" key="1">
    <source>
        <dbReference type="SMART" id="SM00635"/>
    </source>
</evidence>
<dbReference type="InterPro" id="IPR003343">
    <property type="entry name" value="Big_2"/>
</dbReference>
<dbReference type="Pfam" id="PF01520">
    <property type="entry name" value="Amidase_3"/>
    <property type="match status" value="1"/>
</dbReference>
<organism evidence="3 4">
    <name type="scientific">Clostridium argentinense CDC 2741</name>
    <dbReference type="NCBI Taxonomy" id="1418104"/>
    <lineage>
        <taxon>Bacteria</taxon>
        <taxon>Bacillati</taxon>
        <taxon>Bacillota</taxon>
        <taxon>Clostridia</taxon>
        <taxon>Eubacteriales</taxon>
        <taxon>Clostridiaceae</taxon>
        <taxon>Clostridium</taxon>
    </lineage>
</organism>
<evidence type="ECO:0000313" key="3">
    <source>
        <dbReference type="EMBL" id="KIE48262.1"/>
    </source>
</evidence>
<name>A0A0C1R3X1_9CLOT</name>
<keyword evidence="4" id="KW-1185">Reference proteome</keyword>
<dbReference type="AlphaFoldDB" id="A0A0C1R3X1"/>
<dbReference type="Proteomes" id="UP000031366">
    <property type="component" value="Unassembled WGS sequence"/>
</dbReference>
<accession>A0A0C1R3X1</accession>
<dbReference type="CDD" id="cd02696">
    <property type="entry name" value="MurNAc-LAA"/>
    <property type="match status" value="1"/>
</dbReference>
<feature type="domain" description="BIG2" evidence="1">
    <location>
        <begin position="402"/>
        <end position="479"/>
    </location>
</feature>
<dbReference type="Gene3D" id="3.40.50.12090">
    <property type="match status" value="2"/>
</dbReference>
<feature type="domain" description="BIG2" evidence="1">
    <location>
        <begin position="50"/>
        <end position="124"/>
    </location>
</feature>
<dbReference type="Gene3D" id="2.60.40.1080">
    <property type="match status" value="2"/>
</dbReference>
<dbReference type="OrthoDB" id="1937221at2"/>
<dbReference type="PANTHER" id="PTHR30032:SF8">
    <property type="entry name" value="GERMINATION-SPECIFIC N-ACETYLMURAMOYL-L-ALANINE AMIDASE"/>
    <property type="match status" value="1"/>
</dbReference>
<dbReference type="RefSeq" id="WP_052267872.1">
    <property type="nucleotide sequence ID" value="NZ_AYSO01000011.1"/>
</dbReference>
<dbReference type="InterPro" id="IPR008964">
    <property type="entry name" value="Invasin/intimin_cell_adhesion"/>
</dbReference>
<dbReference type="Pfam" id="PF04122">
    <property type="entry name" value="CW_binding_2"/>
    <property type="match status" value="3"/>
</dbReference>
<dbReference type="SUPFAM" id="SSF49373">
    <property type="entry name" value="Invasin/intimin cell-adhesion fragments"/>
    <property type="match status" value="2"/>
</dbReference>
<dbReference type="EMBL" id="AYSO01000011">
    <property type="protein sequence ID" value="KIE48262.1"/>
    <property type="molecule type" value="Genomic_DNA"/>
</dbReference>
<proteinExistence type="predicted"/>
<dbReference type="GO" id="GO:0008745">
    <property type="term" value="F:N-acetylmuramoyl-L-alanine amidase activity"/>
    <property type="evidence" value="ECO:0007669"/>
    <property type="project" value="InterPro"/>
</dbReference>
<comment type="caution">
    <text evidence="3">The sequence shown here is derived from an EMBL/GenBank/DDBJ whole genome shotgun (WGS) entry which is preliminary data.</text>
</comment>
<protein>
    <submittedName>
        <fullName evidence="3">N-acetylmuramoyl-L-alanine amidase family protein</fullName>
    </submittedName>
</protein>
<gene>
    <name evidence="3" type="ORF">U732_3994</name>
</gene>
<sequence>MGNYKSLKSTYAKFCSLVLLFTFIFLTLFSNVTFSLENNSSNFNNELKKYEKYLEINKEPISLSKGKTSYLYKFVVSTKEEAKNLVWLSSNEDIVSVNNEGKITTLGYGKAKVYAIDSSTKFVFEVYVKDLGDETASIKSGKNEENENRDIEVKDDELQLNNEEKEKVKGEFSEFEEKIKSLDFNVPQNYILNNEAFKGKEYKVFIDPGHGGSETGAIGLNRLMEKDVTLDVSLKVKNKLEAQGIKVQISRSTDVFIDLSPRAQMANIFGADAFVSIHCNSFSDRSTSGTETYVYTGTGERINESKKLAAPIQNNLINNLGSKNRMVKSADFAVVRETYMPAVLAELEFISNPTIEEKMRMDKFKEDCANAIVTGVLSYLKNSSGTVMPPTGEVIPPTVGEAVTGVTLSKDTVYLKKDDIVAIQAQVAPQNAGNKQVTWTSSHPYVAVVDAYGNIIGKSAGTTTITATTKDGGFKASATVNVKGNVVGERILGSNGYLRSYEASKKGWQNSDYAVIASGVDYPDALCAGPLAKKYNAPILLSEQKILTEGLKNELQRLKVKQVFIVGGEGALSKDIENQIKALGINIKRIGGANRYETSVLIAKEVGNSGKMVFATGLDYPDALSIAPIAANLSMPIVLVGKNNIDRVVKEYADSQNIQQSYIVGAEGVISEQVASNLPAVKRLGGNNRYDTNKAIINEFKSTINFSNVYVVTGMDYPDALSGSALAAKGGHPIILTHPKEATARGIIESNLWSINKAYVFGSSALVPNDILDISYITVK</sequence>
<evidence type="ECO:0000313" key="4">
    <source>
        <dbReference type="Proteomes" id="UP000031366"/>
    </source>
</evidence>
<dbReference type="Pfam" id="PF02368">
    <property type="entry name" value="Big_2"/>
    <property type="match status" value="1"/>
</dbReference>
<dbReference type="InterPro" id="IPR007253">
    <property type="entry name" value="Cell_wall-bd_2"/>
</dbReference>
<dbReference type="GO" id="GO:0009253">
    <property type="term" value="P:peptidoglycan catabolic process"/>
    <property type="evidence" value="ECO:0007669"/>
    <property type="project" value="InterPro"/>
</dbReference>
<feature type="domain" description="MurNAc-LAA" evidence="2">
    <location>
        <begin position="263"/>
        <end position="377"/>
    </location>
</feature>
<evidence type="ECO:0000259" key="2">
    <source>
        <dbReference type="SMART" id="SM00646"/>
    </source>
</evidence>
<dbReference type="SMART" id="SM00635">
    <property type="entry name" value="BID_2"/>
    <property type="match status" value="2"/>
</dbReference>
<dbReference type="PANTHER" id="PTHR30032">
    <property type="entry name" value="N-ACETYLMURAMOYL-L-ALANINE AMIDASE-RELATED"/>
    <property type="match status" value="1"/>
</dbReference>
<reference evidence="3 4" key="1">
    <citation type="journal article" date="2015" name="Infect. Genet. Evol.">
        <title>Genomic sequences of six botulinum neurotoxin-producing strains representing three clostridial species illustrate the mobility and diversity of botulinum neurotoxin genes.</title>
        <authorList>
            <person name="Smith T.J."/>
            <person name="Hill K.K."/>
            <person name="Xie G."/>
            <person name="Foley B.T."/>
            <person name="Williamson C.H."/>
            <person name="Foster J.T."/>
            <person name="Johnson S.L."/>
            <person name="Chertkov O."/>
            <person name="Teshima H."/>
            <person name="Gibbons H.S."/>
            <person name="Johnsky L.A."/>
            <person name="Karavis M.A."/>
            <person name="Smith L.A."/>
        </authorList>
    </citation>
    <scope>NUCLEOTIDE SEQUENCE [LARGE SCALE GENOMIC DNA]</scope>
    <source>
        <strain evidence="3 4">CDC 2741</strain>
    </source>
</reference>
<dbReference type="SUPFAM" id="SSF53187">
    <property type="entry name" value="Zn-dependent exopeptidases"/>
    <property type="match status" value="1"/>
</dbReference>
<dbReference type="Gene3D" id="3.40.630.40">
    <property type="entry name" value="Zn-dependent exopeptidases"/>
    <property type="match status" value="1"/>
</dbReference>
<dbReference type="InterPro" id="IPR051922">
    <property type="entry name" value="Bact_Sporulation_Assoc"/>
</dbReference>